<dbReference type="EMBL" id="CM047906">
    <property type="protein sequence ID" value="KAJ0086854.1"/>
    <property type="molecule type" value="Genomic_DNA"/>
</dbReference>
<reference evidence="2" key="1">
    <citation type="journal article" date="2023" name="G3 (Bethesda)">
        <title>Genome assembly and association tests identify interacting loci associated with vigor, precocity, and sex in interspecific pistachio rootstocks.</title>
        <authorList>
            <person name="Palmer W."/>
            <person name="Jacygrad E."/>
            <person name="Sagayaradj S."/>
            <person name="Cavanaugh K."/>
            <person name="Han R."/>
            <person name="Bertier L."/>
            <person name="Beede B."/>
            <person name="Kafkas S."/>
            <person name="Golino D."/>
            <person name="Preece J."/>
            <person name="Michelmore R."/>
        </authorList>
    </citation>
    <scope>NUCLEOTIDE SEQUENCE [LARGE SCALE GENOMIC DNA]</scope>
</reference>
<comment type="caution">
    <text evidence="1">The sequence shown here is derived from an EMBL/GenBank/DDBJ whole genome shotgun (WGS) entry which is preliminary data.</text>
</comment>
<keyword evidence="2" id="KW-1185">Reference proteome</keyword>
<accession>A0ACC1AJI0</accession>
<proteinExistence type="predicted"/>
<sequence length="44" mass="5039">MAVKEMAIIWCDAYGLCLVGRYLNSEANFCFWLELVMAYVDQAS</sequence>
<name>A0ACC1AJI0_9ROSI</name>
<dbReference type="Proteomes" id="UP001164250">
    <property type="component" value="Chromosome 10"/>
</dbReference>
<gene>
    <name evidence="1" type="ORF">Patl1_09327</name>
</gene>
<protein>
    <submittedName>
        <fullName evidence="1">Uncharacterized protein</fullName>
    </submittedName>
</protein>
<evidence type="ECO:0000313" key="2">
    <source>
        <dbReference type="Proteomes" id="UP001164250"/>
    </source>
</evidence>
<evidence type="ECO:0000313" key="1">
    <source>
        <dbReference type="EMBL" id="KAJ0086854.1"/>
    </source>
</evidence>
<organism evidence="1 2">
    <name type="scientific">Pistacia atlantica</name>
    <dbReference type="NCBI Taxonomy" id="434234"/>
    <lineage>
        <taxon>Eukaryota</taxon>
        <taxon>Viridiplantae</taxon>
        <taxon>Streptophyta</taxon>
        <taxon>Embryophyta</taxon>
        <taxon>Tracheophyta</taxon>
        <taxon>Spermatophyta</taxon>
        <taxon>Magnoliopsida</taxon>
        <taxon>eudicotyledons</taxon>
        <taxon>Gunneridae</taxon>
        <taxon>Pentapetalae</taxon>
        <taxon>rosids</taxon>
        <taxon>malvids</taxon>
        <taxon>Sapindales</taxon>
        <taxon>Anacardiaceae</taxon>
        <taxon>Pistacia</taxon>
    </lineage>
</organism>